<keyword evidence="3 6" id="KW-0732">Signal</keyword>
<dbReference type="GO" id="GO:0009279">
    <property type="term" value="C:cell outer membrane"/>
    <property type="evidence" value="ECO:0007669"/>
    <property type="project" value="UniProtKB-SubCell"/>
</dbReference>
<feature type="domain" description="RagB/SusD" evidence="7">
    <location>
        <begin position="352"/>
        <end position="515"/>
    </location>
</feature>
<evidence type="ECO:0000256" key="3">
    <source>
        <dbReference type="ARBA" id="ARBA00022729"/>
    </source>
</evidence>
<dbReference type="EMBL" id="QCYK01000002">
    <property type="protein sequence ID" value="PUZ26088.1"/>
    <property type="molecule type" value="Genomic_DNA"/>
</dbReference>
<evidence type="ECO:0000256" key="1">
    <source>
        <dbReference type="ARBA" id="ARBA00004442"/>
    </source>
</evidence>
<sequence length="515" mass="56714">MKRKHIILIAGLAATLFAGCQKLTEDPKGSLTPGTYFKTVSDLDAAVTSIYTQLSADAAYANISNSTPCFGSDDLCTDPGLNKLGFRIFDELNGNSDADGRLSNTWEGPWKAIYQANNIIANYEKVQGDADAIKHSVGQAYFLRGFCYYMLVRTFGAVPVIDKPLDVDARPARDEVSKVYDLIVSDLKTANDFLPPSWSDKEIGKATSYASHALLAEVYLTMAGWPLNKPENYALAAAESQTVIKDNKYDLLGDYLQVFQTNNTVESVFALQFSVSGNVPQRTYGSSCMPIDEIALSGASGWDDFYPEINFYLNAPKCKRSDETFYTTIKLLQADRTYKLVPWNSPETHAGHPYYKKFRLGVGDGITETATSIINANPSTNKALDIIRFPMVLLNYAEASAMAAGAPSADAYHAVNRVRNRAGLPDLQAGLSAAAFRDSVVNERAYEFAGEFGIRWFDIVRLQLLPKIVAARSDLENPIPDATKNNPTVLAQKYLAPIPTNEMQRNPQWTQNPGY</sequence>
<evidence type="ECO:0000313" key="9">
    <source>
        <dbReference type="EMBL" id="PUZ26088.1"/>
    </source>
</evidence>
<dbReference type="OrthoDB" id="5694214at2"/>
<reference evidence="9 10" key="1">
    <citation type="submission" date="2018-04" db="EMBL/GenBank/DDBJ databases">
        <title>Chitinophaga fuyangensis sp. nov., isolated from soil in a chemical factory.</title>
        <authorList>
            <person name="Chen K."/>
        </authorList>
    </citation>
    <scope>NUCLEOTIDE SEQUENCE [LARGE SCALE GENOMIC DNA]</scope>
    <source>
        <strain evidence="9 10">LY-1</strain>
    </source>
</reference>
<gene>
    <name evidence="9" type="ORF">DCC81_17760</name>
</gene>
<dbReference type="SUPFAM" id="SSF48452">
    <property type="entry name" value="TPR-like"/>
    <property type="match status" value="1"/>
</dbReference>
<comment type="subcellular location">
    <subcellularLocation>
        <location evidence="1">Cell outer membrane</location>
    </subcellularLocation>
</comment>
<dbReference type="PROSITE" id="PS51257">
    <property type="entry name" value="PROKAR_LIPOPROTEIN"/>
    <property type="match status" value="1"/>
</dbReference>
<dbReference type="InterPro" id="IPR012944">
    <property type="entry name" value="SusD_RagB_dom"/>
</dbReference>
<dbReference type="InterPro" id="IPR033985">
    <property type="entry name" value="SusD-like_N"/>
</dbReference>
<dbReference type="Proteomes" id="UP000244450">
    <property type="component" value="Unassembled WGS sequence"/>
</dbReference>
<evidence type="ECO:0000256" key="4">
    <source>
        <dbReference type="ARBA" id="ARBA00023136"/>
    </source>
</evidence>
<comment type="caution">
    <text evidence="9">The sequence shown here is derived from an EMBL/GenBank/DDBJ whole genome shotgun (WGS) entry which is preliminary data.</text>
</comment>
<dbReference type="Pfam" id="PF14322">
    <property type="entry name" value="SusD-like_3"/>
    <property type="match status" value="1"/>
</dbReference>
<evidence type="ECO:0008006" key="11">
    <source>
        <dbReference type="Google" id="ProtNLM"/>
    </source>
</evidence>
<comment type="similarity">
    <text evidence="2">Belongs to the SusD family.</text>
</comment>
<protein>
    <recommendedName>
        <fullName evidence="11">RagB/SusD family nutrient uptake outer membrane protein</fullName>
    </recommendedName>
</protein>
<dbReference type="Gene3D" id="1.25.40.390">
    <property type="match status" value="1"/>
</dbReference>
<evidence type="ECO:0000259" key="7">
    <source>
        <dbReference type="Pfam" id="PF07980"/>
    </source>
</evidence>
<evidence type="ECO:0000256" key="6">
    <source>
        <dbReference type="SAM" id="SignalP"/>
    </source>
</evidence>
<keyword evidence="10" id="KW-1185">Reference proteome</keyword>
<dbReference type="InterPro" id="IPR011990">
    <property type="entry name" value="TPR-like_helical_dom_sf"/>
</dbReference>
<feature type="chain" id="PRO_5015644258" description="RagB/SusD family nutrient uptake outer membrane protein" evidence="6">
    <location>
        <begin position="19"/>
        <end position="515"/>
    </location>
</feature>
<feature type="signal peptide" evidence="6">
    <location>
        <begin position="1"/>
        <end position="18"/>
    </location>
</feature>
<proteinExistence type="inferred from homology"/>
<accession>A0A2T7BIJ0</accession>
<dbReference type="RefSeq" id="WP_108687925.1">
    <property type="nucleotide sequence ID" value="NZ_QCYK01000002.1"/>
</dbReference>
<organism evidence="9 10">
    <name type="scientific">Chitinophaga parva</name>
    <dbReference type="NCBI Taxonomy" id="2169414"/>
    <lineage>
        <taxon>Bacteria</taxon>
        <taxon>Pseudomonadati</taxon>
        <taxon>Bacteroidota</taxon>
        <taxon>Chitinophagia</taxon>
        <taxon>Chitinophagales</taxon>
        <taxon>Chitinophagaceae</taxon>
        <taxon>Chitinophaga</taxon>
    </lineage>
</organism>
<evidence type="ECO:0000313" key="10">
    <source>
        <dbReference type="Proteomes" id="UP000244450"/>
    </source>
</evidence>
<dbReference type="AlphaFoldDB" id="A0A2T7BIJ0"/>
<evidence type="ECO:0000256" key="2">
    <source>
        <dbReference type="ARBA" id="ARBA00006275"/>
    </source>
</evidence>
<dbReference type="Pfam" id="PF07980">
    <property type="entry name" value="SusD_RagB"/>
    <property type="match status" value="1"/>
</dbReference>
<keyword evidence="4" id="KW-0472">Membrane</keyword>
<evidence type="ECO:0000259" key="8">
    <source>
        <dbReference type="Pfam" id="PF14322"/>
    </source>
</evidence>
<name>A0A2T7BIJ0_9BACT</name>
<feature type="domain" description="SusD-like N-terminal" evidence="8">
    <location>
        <begin position="42"/>
        <end position="220"/>
    </location>
</feature>
<keyword evidence="5" id="KW-0998">Cell outer membrane</keyword>
<evidence type="ECO:0000256" key="5">
    <source>
        <dbReference type="ARBA" id="ARBA00023237"/>
    </source>
</evidence>